<feature type="transmembrane region" description="Helical" evidence="7">
    <location>
        <begin position="141"/>
        <end position="158"/>
    </location>
</feature>
<protein>
    <submittedName>
        <fullName evidence="8">Dicarboxylate/amino acid:cation symporter</fullName>
    </submittedName>
</protein>
<keyword evidence="2" id="KW-0813">Transport</keyword>
<dbReference type="Gene3D" id="1.10.3860.10">
    <property type="entry name" value="Sodium:dicarboxylate symporter"/>
    <property type="match status" value="1"/>
</dbReference>
<feature type="transmembrane region" description="Helical" evidence="7">
    <location>
        <begin position="41"/>
        <end position="63"/>
    </location>
</feature>
<keyword evidence="9" id="KW-1185">Reference proteome</keyword>
<reference evidence="8" key="1">
    <citation type="submission" date="2020-04" db="EMBL/GenBank/DDBJ databases">
        <title>Peptoniphilus sp. nov. isolated from swine feces.</title>
        <authorList>
            <person name="Ryu S.W."/>
        </authorList>
    </citation>
    <scope>NUCLEOTIDE SEQUENCE [LARGE SCALE GENOMIC DNA]</scope>
    <source>
        <strain evidence="8">AGMB00490</strain>
    </source>
</reference>
<evidence type="ECO:0000256" key="7">
    <source>
        <dbReference type="SAM" id="Phobius"/>
    </source>
</evidence>
<dbReference type="Proteomes" id="UP000568273">
    <property type="component" value="Unassembled WGS sequence"/>
</dbReference>
<sequence length="410" mass="44241">MKKIWSVYGSSLILLFSMVFGGVIGYFVGPEIKFLQPFADIFLNLLYVSVVPLIFFSLTTSIAKMTDMSKLKKILVYFIIGVFITGICACLSMVLPMMFIDPIGNAEISLTQNDIELNASFNVLSMFTVNDFPLLFSKNNLMALIVFSVILSFSLIRSGDRGKNIIALFDDATEMISQFISIVMKIAPIGLGSYFAILIGENGSNLIGPMAKAILIYSIVVVIYYIISQTLYAYIGAGSEGVKAWWKTGITPTLTALGTCSSAATLPSNLNQAKQLGIPDEIADLVVPLGANLHKDGACIIQILKVAFLCSLFDVNFVTVENIFLSILVAVIASIVMGGIPAGGYVAEIFIISAFGFPQSAIPIMVLIGTITDAPATVINVTGDTGLAMVIARLVDGKDWFSRNYDNNKL</sequence>
<evidence type="ECO:0000256" key="4">
    <source>
        <dbReference type="ARBA" id="ARBA00022692"/>
    </source>
</evidence>
<dbReference type="PANTHER" id="PTHR42865:SF7">
    <property type="entry name" value="PROTON_GLUTAMATE-ASPARTATE SYMPORTER"/>
    <property type="match status" value="1"/>
</dbReference>
<evidence type="ECO:0000256" key="2">
    <source>
        <dbReference type="ARBA" id="ARBA00022448"/>
    </source>
</evidence>
<keyword evidence="6 7" id="KW-0472">Membrane</keyword>
<dbReference type="PRINTS" id="PR00173">
    <property type="entry name" value="EDTRNSPORT"/>
</dbReference>
<gene>
    <name evidence="8" type="ORF">HKO22_08205</name>
</gene>
<feature type="transmembrane region" description="Helical" evidence="7">
    <location>
        <begin position="206"/>
        <end position="227"/>
    </location>
</feature>
<feature type="transmembrane region" description="Helical" evidence="7">
    <location>
        <begin position="75"/>
        <end position="100"/>
    </location>
</feature>
<keyword evidence="4 7" id="KW-0812">Transmembrane</keyword>
<feature type="transmembrane region" description="Helical" evidence="7">
    <location>
        <begin position="7"/>
        <end position="29"/>
    </location>
</feature>
<evidence type="ECO:0000313" key="8">
    <source>
        <dbReference type="EMBL" id="NMW85716.1"/>
    </source>
</evidence>
<feature type="transmembrane region" description="Helical" evidence="7">
    <location>
        <begin position="323"/>
        <end position="342"/>
    </location>
</feature>
<feature type="transmembrane region" description="Helical" evidence="7">
    <location>
        <begin position="179"/>
        <end position="200"/>
    </location>
</feature>
<evidence type="ECO:0000256" key="5">
    <source>
        <dbReference type="ARBA" id="ARBA00022989"/>
    </source>
</evidence>
<dbReference type="AlphaFoldDB" id="A0A848RKL8"/>
<dbReference type="GO" id="GO:0006835">
    <property type="term" value="P:dicarboxylic acid transport"/>
    <property type="evidence" value="ECO:0007669"/>
    <property type="project" value="TreeGrafter"/>
</dbReference>
<dbReference type="PANTHER" id="PTHR42865">
    <property type="entry name" value="PROTON/GLUTAMATE-ASPARTATE SYMPORTER"/>
    <property type="match status" value="1"/>
</dbReference>
<keyword evidence="5 7" id="KW-1133">Transmembrane helix</keyword>
<evidence type="ECO:0000256" key="3">
    <source>
        <dbReference type="ARBA" id="ARBA00022475"/>
    </source>
</evidence>
<evidence type="ECO:0000313" key="9">
    <source>
        <dbReference type="Proteomes" id="UP000568273"/>
    </source>
</evidence>
<dbReference type="SUPFAM" id="SSF118215">
    <property type="entry name" value="Proton glutamate symport protein"/>
    <property type="match status" value="1"/>
</dbReference>
<feature type="transmembrane region" description="Helical" evidence="7">
    <location>
        <begin position="349"/>
        <end position="371"/>
    </location>
</feature>
<comment type="subcellular location">
    <subcellularLocation>
        <location evidence="1">Cell membrane</location>
        <topology evidence="1">Multi-pass membrane protein</topology>
    </subcellularLocation>
</comment>
<evidence type="ECO:0000256" key="1">
    <source>
        <dbReference type="ARBA" id="ARBA00004651"/>
    </source>
</evidence>
<dbReference type="EMBL" id="JABDSR010000011">
    <property type="protein sequence ID" value="NMW85716.1"/>
    <property type="molecule type" value="Genomic_DNA"/>
</dbReference>
<comment type="caution">
    <text evidence="8">The sequence shown here is derived from an EMBL/GenBank/DDBJ whole genome shotgun (WGS) entry which is preliminary data.</text>
</comment>
<accession>A0A848RKL8</accession>
<dbReference type="InterPro" id="IPR001991">
    <property type="entry name" value="Na-dicarboxylate_symporter"/>
</dbReference>
<dbReference type="Pfam" id="PF00375">
    <property type="entry name" value="SDF"/>
    <property type="match status" value="1"/>
</dbReference>
<name>A0A848RKL8_9FIRM</name>
<organism evidence="8 9">
    <name type="scientific">Peptoniphilus faecalis</name>
    <dbReference type="NCBI Taxonomy" id="2731255"/>
    <lineage>
        <taxon>Bacteria</taxon>
        <taxon>Bacillati</taxon>
        <taxon>Bacillota</taxon>
        <taxon>Tissierellia</taxon>
        <taxon>Tissierellales</taxon>
        <taxon>Peptoniphilaceae</taxon>
        <taxon>Peptoniphilus</taxon>
    </lineage>
</organism>
<keyword evidence="3" id="KW-1003">Cell membrane</keyword>
<dbReference type="InterPro" id="IPR036458">
    <property type="entry name" value="Na:dicarbo_symporter_sf"/>
</dbReference>
<dbReference type="GO" id="GO:0015293">
    <property type="term" value="F:symporter activity"/>
    <property type="evidence" value="ECO:0007669"/>
    <property type="project" value="UniProtKB-KW"/>
</dbReference>
<dbReference type="RefSeq" id="WP_169969947.1">
    <property type="nucleotide sequence ID" value="NZ_JABDSR010000011.1"/>
</dbReference>
<evidence type="ECO:0000256" key="6">
    <source>
        <dbReference type="ARBA" id="ARBA00023136"/>
    </source>
</evidence>
<proteinExistence type="predicted"/>
<dbReference type="GO" id="GO:0005886">
    <property type="term" value="C:plasma membrane"/>
    <property type="evidence" value="ECO:0007669"/>
    <property type="project" value="UniProtKB-SubCell"/>
</dbReference>